<reference evidence="1" key="1">
    <citation type="submission" date="2014-11" db="EMBL/GenBank/DDBJ databases">
        <authorList>
            <person name="Otto D Thomas"/>
            <person name="Naeem Raeece"/>
        </authorList>
    </citation>
    <scope>NUCLEOTIDE SEQUENCE</scope>
</reference>
<accession>A0A0G4FI23</accession>
<organism evidence="1">
    <name type="scientific">Chromera velia CCMP2878</name>
    <dbReference type="NCBI Taxonomy" id="1169474"/>
    <lineage>
        <taxon>Eukaryota</taxon>
        <taxon>Sar</taxon>
        <taxon>Alveolata</taxon>
        <taxon>Colpodellida</taxon>
        <taxon>Chromeraceae</taxon>
        <taxon>Chromera</taxon>
    </lineage>
</organism>
<proteinExistence type="predicted"/>
<evidence type="ECO:0000313" key="1">
    <source>
        <dbReference type="EMBL" id="CEM13139.1"/>
    </source>
</evidence>
<dbReference type="AlphaFoldDB" id="A0A0G4FI23"/>
<name>A0A0G4FI23_9ALVE</name>
<dbReference type="EMBL" id="CDMZ01000385">
    <property type="protein sequence ID" value="CEM13139.1"/>
    <property type="molecule type" value="Genomic_DNA"/>
</dbReference>
<gene>
    <name evidence="1" type="ORF">Cvel_3366</name>
</gene>
<dbReference type="VEuPathDB" id="CryptoDB:Cvel_3366"/>
<sequence length="123" mass="14219">MGGHKGAKKAVDISLDKKRNLTVDVNSLKMQHQEMVRKTPSGAPLKAKKRLLFHRPSRRPVVEILTVAAVRDILKKEIRDTAETFHISEDEAEVLMVHFRFDRERLEASWFDDLEGTRMRAKL</sequence>
<protein>
    <submittedName>
        <fullName evidence="1">Uncharacterized protein</fullName>
    </submittedName>
</protein>